<gene>
    <name evidence="4" type="ORF">SORDD05_00494</name>
</gene>
<keyword evidence="2" id="KW-0472">Membrane</keyword>
<protein>
    <recommendedName>
        <fullName evidence="3">TPM domain-containing protein</fullName>
    </recommendedName>
</protein>
<sequence length="387" mass="42998">MMKKLLSFLLAVFLAFTLIGIVSADMSSQTLIYDEAGLLSSNEKSKLEEEAQAIYKEHQFKSYLLIADSYDDVTQYTTDFFKRGKEDAILLIIGKSKDYRTICYKGKAKELLGDFWDTFIKGVYHSNSSWYDSAHRSLTAIAAKFGPLKRLVDEADLLSDAEEKDLLSKLDEISERQKCDLVIVTVKDLGGKTPEAFADDYFDYNGYGQGEDYSGLLLLLSMKERDWHITTTGYAIRAFTDAGLEYMSNRFVPKLSNGEYEQAFSSFAELSDKFLTQAKTDKPYDKGNLPKEPISWIWVPLSLGVGLVTAFVVVSSMAGQLKSVDPDVAATNYIVENSLTITQAEEKFLYKTIDKVARPKESKSSSGGSSTHTSSSGRTHGGAGGKF</sequence>
<evidence type="ECO:0000259" key="3">
    <source>
        <dbReference type="Pfam" id="PF04536"/>
    </source>
</evidence>
<dbReference type="RefSeq" id="WP_061416953.1">
    <property type="nucleotide sequence ID" value="NZ_KQ969037.1"/>
</dbReference>
<accession>A0A139MBS9</accession>
<comment type="caution">
    <text evidence="4">The sequence shown here is derived from an EMBL/GenBank/DDBJ whole genome shotgun (WGS) entry which is preliminary data.</text>
</comment>
<dbReference type="Proteomes" id="UP000070541">
    <property type="component" value="Unassembled WGS sequence"/>
</dbReference>
<feature type="domain" description="TPM" evidence="3">
    <location>
        <begin position="32"/>
        <end position="120"/>
    </location>
</feature>
<dbReference type="Pfam" id="PF04536">
    <property type="entry name" value="TPM_phosphatase"/>
    <property type="match status" value="2"/>
</dbReference>
<evidence type="ECO:0000256" key="2">
    <source>
        <dbReference type="SAM" id="Phobius"/>
    </source>
</evidence>
<dbReference type="Gene3D" id="3.10.310.50">
    <property type="match status" value="2"/>
</dbReference>
<keyword evidence="2" id="KW-1133">Transmembrane helix</keyword>
<feature type="compositionally biased region" description="Low complexity" evidence="1">
    <location>
        <begin position="364"/>
        <end position="378"/>
    </location>
</feature>
<name>A0A139MBS9_STROR</name>
<dbReference type="PANTHER" id="PTHR30373:SF2">
    <property type="entry name" value="UPF0603 PROTEIN YGCG"/>
    <property type="match status" value="1"/>
</dbReference>
<dbReference type="EMBL" id="LQOG01000015">
    <property type="protein sequence ID" value="KXT61069.1"/>
    <property type="molecule type" value="Genomic_DNA"/>
</dbReference>
<dbReference type="PATRIC" id="fig|1303.76.peg.514"/>
<feature type="region of interest" description="Disordered" evidence="1">
    <location>
        <begin position="357"/>
        <end position="387"/>
    </location>
</feature>
<dbReference type="InterPro" id="IPR007621">
    <property type="entry name" value="TPM_dom"/>
</dbReference>
<organism evidence="4">
    <name type="scientific">Streptococcus oralis</name>
    <dbReference type="NCBI Taxonomy" id="1303"/>
    <lineage>
        <taxon>Bacteria</taxon>
        <taxon>Bacillati</taxon>
        <taxon>Bacillota</taxon>
        <taxon>Bacilli</taxon>
        <taxon>Lactobacillales</taxon>
        <taxon>Streptococcaceae</taxon>
        <taxon>Streptococcus</taxon>
    </lineage>
</organism>
<dbReference type="PANTHER" id="PTHR30373">
    <property type="entry name" value="UPF0603 PROTEIN YGCG"/>
    <property type="match status" value="1"/>
</dbReference>
<proteinExistence type="predicted"/>
<feature type="transmembrane region" description="Helical" evidence="2">
    <location>
        <begin position="296"/>
        <end position="314"/>
    </location>
</feature>
<keyword evidence="2" id="KW-0812">Transmembrane</keyword>
<evidence type="ECO:0000313" key="4">
    <source>
        <dbReference type="EMBL" id="KXT61069.1"/>
    </source>
</evidence>
<evidence type="ECO:0000256" key="1">
    <source>
        <dbReference type="SAM" id="MobiDB-lite"/>
    </source>
</evidence>
<feature type="domain" description="TPM" evidence="3">
    <location>
        <begin position="152"/>
        <end position="269"/>
    </location>
</feature>
<reference evidence="4" key="1">
    <citation type="submission" date="2016-01" db="EMBL/GenBank/DDBJ databases">
        <title>Highly variable Streptococcus oralis are common among viridans streptococci isolated from primates.</title>
        <authorList>
            <person name="Denapaite D."/>
            <person name="Rieger M."/>
            <person name="Koendgen S."/>
            <person name="Brueckner R."/>
            <person name="Ochigava I."/>
            <person name="Kappeler P."/>
            <person name="Maetz-Rensing K."/>
            <person name="Leendertz F."/>
            <person name="Hakenbeck R."/>
        </authorList>
    </citation>
    <scope>NUCLEOTIDE SEQUENCE [LARGE SCALE GENOMIC DNA]</scope>
    <source>
        <strain evidence="4">DD05</strain>
    </source>
</reference>
<dbReference type="AlphaFoldDB" id="A0A139MBS9"/>